<dbReference type="InterPro" id="IPR017867">
    <property type="entry name" value="Tyr_phospatase_low_mol_wt"/>
</dbReference>
<accession>A0A933MIH4</accession>
<evidence type="ECO:0000256" key="14">
    <source>
        <dbReference type="PIRSR" id="PIRSR617867-1"/>
    </source>
</evidence>
<dbReference type="PRINTS" id="PR00719">
    <property type="entry name" value="LMWPTPASE"/>
</dbReference>
<reference evidence="16" key="1">
    <citation type="submission" date="2020-07" db="EMBL/GenBank/DDBJ databases">
        <title>Huge and variable diversity of episymbiotic CPR bacteria and DPANN archaea in groundwater ecosystems.</title>
        <authorList>
            <person name="He C.Y."/>
            <person name="Keren R."/>
            <person name="Whittaker M."/>
            <person name="Farag I.F."/>
            <person name="Doudna J."/>
            <person name="Cate J.H.D."/>
            <person name="Banfield J.F."/>
        </authorList>
    </citation>
    <scope>NUCLEOTIDE SEQUENCE</scope>
    <source>
        <strain evidence="16">NC_groundwater_1520_Pr4_B-0.1um_53_5</strain>
    </source>
</reference>
<comment type="subcellular location">
    <subcellularLocation>
        <location evidence="1">Cytoplasm</location>
    </subcellularLocation>
</comment>
<dbReference type="AlphaFoldDB" id="A0A933MIH4"/>
<dbReference type="InterPro" id="IPR050156">
    <property type="entry name" value="TC-AMP_synthase_SUA5"/>
</dbReference>
<dbReference type="GO" id="GO:0004725">
    <property type="term" value="F:protein tyrosine phosphatase activity"/>
    <property type="evidence" value="ECO:0007669"/>
    <property type="project" value="InterPro"/>
</dbReference>
<gene>
    <name evidence="16" type="ORF">HY768_00120</name>
</gene>
<dbReference type="Proteomes" id="UP000736328">
    <property type="component" value="Unassembled WGS sequence"/>
</dbReference>
<evidence type="ECO:0000256" key="3">
    <source>
        <dbReference type="ARBA" id="ARBA00011063"/>
    </source>
</evidence>
<dbReference type="Gene3D" id="3.90.870.10">
    <property type="entry name" value="DHBP synthase"/>
    <property type="match status" value="1"/>
</dbReference>
<dbReference type="GO" id="GO:0061710">
    <property type="term" value="F:L-threonylcarbamoyladenylate synthase"/>
    <property type="evidence" value="ECO:0007669"/>
    <property type="project" value="UniProtKB-EC"/>
</dbReference>
<dbReference type="InterPro" id="IPR023485">
    <property type="entry name" value="Ptyr_pPase"/>
</dbReference>
<keyword evidence="6" id="KW-0808">Transferase</keyword>
<feature type="domain" description="YrdC-like" evidence="15">
    <location>
        <begin position="23"/>
        <end position="209"/>
    </location>
</feature>
<keyword evidence="5" id="KW-0963">Cytoplasm</keyword>
<dbReference type="GO" id="GO:0000049">
    <property type="term" value="F:tRNA binding"/>
    <property type="evidence" value="ECO:0007669"/>
    <property type="project" value="TreeGrafter"/>
</dbReference>
<dbReference type="PANTHER" id="PTHR17490">
    <property type="entry name" value="SUA5"/>
    <property type="match status" value="1"/>
</dbReference>
<evidence type="ECO:0000256" key="4">
    <source>
        <dbReference type="ARBA" id="ARBA00012584"/>
    </source>
</evidence>
<dbReference type="Pfam" id="PF01300">
    <property type="entry name" value="Sua5_yciO_yrdC"/>
    <property type="match status" value="1"/>
</dbReference>
<dbReference type="SUPFAM" id="SSF55821">
    <property type="entry name" value="YrdC/RibB"/>
    <property type="match status" value="1"/>
</dbReference>
<evidence type="ECO:0000256" key="11">
    <source>
        <dbReference type="ARBA" id="ARBA00022840"/>
    </source>
</evidence>
<evidence type="ECO:0000256" key="6">
    <source>
        <dbReference type="ARBA" id="ARBA00022679"/>
    </source>
</evidence>
<evidence type="ECO:0000256" key="5">
    <source>
        <dbReference type="ARBA" id="ARBA00022490"/>
    </source>
</evidence>
<evidence type="ECO:0000256" key="10">
    <source>
        <dbReference type="ARBA" id="ARBA00022801"/>
    </source>
</evidence>
<evidence type="ECO:0000256" key="12">
    <source>
        <dbReference type="ARBA" id="ARBA00029774"/>
    </source>
</evidence>
<dbReference type="InterPro" id="IPR017945">
    <property type="entry name" value="DHBP_synth_RibB-like_a/b_dom"/>
</dbReference>
<keyword evidence="8" id="KW-0548">Nucleotidyltransferase</keyword>
<name>A0A933MIH4_UNCT6</name>
<sequence>MRNIFRHVKGQVIKLDEDGASLSEAAAQAVEALNRGRVMAFPTDTVYGLGCRADQLRAVKRIYRLKGRNFSKPLILFIKDFRVLSQATRQIPEYAQKLIDVYWPGALTMVFQASAQVKKWGLDKNGTIGIRIPKHQALQTILDQLDCPLATTSANVSGAAESCNIQQVMESFKSPVDLILDGGTLPRCRPSTVLDLSREHPVVLRRGDIGRQELSDLLRLPVKQEKVEVLFVCTGNTCRSPMAEGHLRHILPKQWKDKVTVRSCGTRALPGIPVTDKGQETAKKCGFDISSHRSRTLTDSLIKQADIIIAMEESHRQDILKLYPKALVSLLAADGVPDPIGGTLEDYAKTLDLIMREMPDVLEKIKEILA</sequence>
<evidence type="ECO:0000313" key="17">
    <source>
        <dbReference type="Proteomes" id="UP000736328"/>
    </source>
</evidence>
<keyword evidence="9" id="KW-0547">Nucleotide-binding</keyword>
<dbReference type="Gene3D" id="3.40.50.2300">
    <property type="match status" value="1"/>
</dbReference>
<evidence type="ECO:0000256" key="1">
    <source>
        <dbReference type="ARBA" id="ARBA00004496"/>
    </source>
</evidence>
<evidence type="ECO:0000256" key="13">
    <source>
        <dbReference type="ARBA" id="ARBA00048366"/>
    </source>
</evidence>
<evidence type="ECO:0000313" key="16">
    <source>
        <dbReference type="EMBL" id="MBI4725629.1"/>
    </source>
</evidence>
<dbReference type="EMBL" id="JACQXR010000002">
    <property type="protein sequence ID" value="MBI4725629.1"/>
    <property type="molecule type" value="Genomic_DNA"/>
</dbReference>
<dbReference type="GO" id="GO:0008033">
    <property type="term" value="P:tRNA processing"/>
    <property type="evidence" value="ECO:0007669"/>
    <property type="project" value="UniProtKB-KW"/>
</dbReference>
<dbReference type="EC" id="2.7.7.87" evidence="4"/>
<feature type="active site" description="Nucleophile" evidence="14">
    <location>
        <position position="233"/>
    </location>
</feature>
<keyword evidence="11" id="KW-0067">ATP-binding</keyword>
<dbReference type="InterPro" id="IPR006070">
    <property type="entry name" value="Sua5-like_dom"/>
</dbReference>
<dbReference type="SUPFAM" id="SSF52788">
    <property type="entry name" value="Phosphotyrosine protein phosphatases I"/>
    <property type="match status" value="1"/>
</dbReference>
<dbReference type="GO" id="GO:0003725">
    <property type="term" value="F:double-stranded RNA binding"/>
    <property type="evidence" value="ECO:0007669"/>
    <property type="project" value="InterPro"/>
</dbReference>
<comment type="catalytic activity">
    <reaction evidence="13">
        <text>L-threonine + hydrogencarbonate + ATP = L-threonylcarbamoyladenylate + diphosphate + H2O</text>
        <dbReference type="Rhea" id="RHEA:36407"/>
        <dbReference type="ChEBI" id="CHEBI:15377"/>
        <dbReference type="ChEBI" id="CHEBI:17544"/>
        <dbReference type="ChEBI" id="CHEBI:30616"/>
        <dbReference type="ChEBI" id="CHEBI:33019"/>
        <dbReference type="ChEBI" id="CHEBI:57926"/>
        <dbReference type="ChEBI" id="CHEBI:73682"/>
        <dbReference type="EC" id="2.7.7.87"/>
    </reaction>
</comment>
<dbReference type="PANTHER" id="PTHR17490:SF16">
    <property type="entry name" value="THREONYLCARBAMOYL-AMP SYNTHASE"/>
    <property type="match status" value="1"/>
</dbReference>
<dbReference type="Pfam" id="PF01451">
    <property type="entry name" value="LMWPc"/>
    <property type="match status" value="1"/>
</dbReference>
<dbReference type="InterPro" id="IPR036196">
    <property type="entry name" value="Ptyr_pPase_sf"/>
</dbReference>
<evidence type="ECO:0000256" key="9">
    <source>
        <dbReference type="ARBA" id="ARBA00022741"/>
    </source>
</evidence>
<evidence type="ECO:0000256" key="7">
    <source>
        <dbReference type="ARBA" id="ARBA00022694"/>
    </source>
</evidence>
<feature type="active site" description="Proton donor" evidence="14">
    <location>
        <position position="338"/>
    </location>
</feature>
<evidence type="ECO:0000256" key="8">
    <source>
        <dbReference type="ARBA" id="ARBA00022695"/>
    </source>
</evidence>
<dbReference type="GO" id="GO:0006450">
    <property type="term" value="P:regulation of translational fidelity"/>
    <property type="evidence" value="ECO:0007669"/>
    <property type="project" value="TreeGrafter"/>
</dbReference>
<evidence type="ECO:0000256" key="2">
    <source>
        <dbReference type="ARBA" id="ARBA00007663"/>
    </source>
</evidence>
<dbReference type="NCBIfam" id="TIGR00057">
    <property type="entry name" value="L-threonylcarbamoyladenylate synthase"/>
    <property type="match status" value="1"/>
</dbReference>
<organism evidence="16 17">
    <name type="scientific">candidate division TA06 bacterium</name>
    <dbReference type="NCBI Taxonomy" id="2250710"/>
    <lineage>
        <taxon>Bacteria</taxon>
        <taxon>Bacteria division TA06</taxon>
    </lineage>
</organism>
<evidence type="ECO:0000259" key="15">
    <source>
        <dbReference type="PROSITE" id="PS51163"/>
    </source>
</evidence>
<proteinExistence type="inferred from homology"/>
<comment type="caution">
    <text evidence="16">The sequence shown here is derived from an EMBL/GenBank/DDBJ whole genome shotgun (WGS) entry which is preliminary data.</text>
</comment>
<comment type="similarity">
    <text evidence="3">Belongs to the low molecular weight phosphotyrosine protein phosphatase family.</text>
</comment>
<protein>
    <recommendedName>
        <fullName evidence="12">L-threonylcarbamoyladenylate synthase</fullName>
        <ecNumber evidence="4">2.7.7.87</ecNumber>
    </recommendedName>
    <alternativeName>
        <fullName evidence="12">L-threonylcarbamoyladenylate synthase</fullName>
    </alternativeName>
</protein>
<feature type="active site" evidence="14">
    <location>
        <position position="239"/>
    </location>
</feature>
<dbReference type="GO" id="GO:0005524">
    <property type="term" value="F:ATP binding"/>
    <property type="evidence" value="ECO:0007669"/>
    <property type="project" value="UniProtKB-KW"/>
</dbReference>
<comment type="similarity">
    <text evidence="2">Belongs to the SUA5 family.</text>
</comment>
<keyword evidence="10" id="KW-0378">Hydrolase</keyword>
<dbReference type="GO" id="GO:0005737">
    <property type="term" value="C:cytoplasm"/>
    <property type="evidence" value="ECO:0007669"/>
    <property type="project" value="UniProtKB-SubCell"/>
</dbReference>
<dbReference type="SMART" id="SM00226">
    <property type="entry name" value="LMWPc"/>
    <property type="match status" value="1"/>
</dbReference>
<dbReference type="PROSITE" id="PS51163">
    <property type="entry name" value="YRDC"/>
    <property type="match status" value="1"/>
</dbReference>
<keyword evidence="7" id="KW-0819">tRNA processing</keyword>